<accession>A0A835L8R7</accession>
<dbReference type="Proteomes" id="UP000648187">
    <property type="component" value="Unassembled WGS sequence"/>
</dbReference>
<name>A0A835L8R7_SPOEX</name>
<protein>
    <submittedName>
        <fullName evidence="1">Uncharacterized protein</fullName>
    </submittedName>
</protein>
<evidence type="ECO:0000313" key="2">
    <source>
        <dbReference type="Proteomes" id="UP000648187"/>
    </source>
</evidence>
<gene>
    <name evidence="1" type="ORF">HW555_007566</name>
</gene>
<keyword evidence="2" id="KW-1185">Reference proteome</keyword>
<sequence>MYMTTSHLAMFMECRSVFPVWLVLIRGHTAPTLVAPNQIEGISGQFPIMTATVSPLFTCRNVHVSSSNRKHALLGCLTTIWWKMSGMDQFFFVKFFVNLRILMCSSDGYVYPPPVEGYAVDYSQDSED</sequence>
<comment type="caution">
    <text evidence="1">The sequence shown here is derived from an EMBL/GenBank/DDBJ whole genome shotgun (WGS) entry which is preliminary data.</text>
</comment>
<reference evidence="1" key="1">
    <citation type="submission" date="2020-08" db="EMBL/GenBank/DDBJ databases">
        <title>Spodoptera exigua strain:BAW_Kor-Di-RS1 Genome sequencing and assembly.</title>
        <authorList>
            <person name="Kim J."/>
            <person name="Nam H.Y."/>
            <person name="Kwon M."/>
            <person name="Choi J.H."/>
            <person name="Cho S.R."/>
            <person name="Kim G.-H."/>
        </authorList>
    </citation>
    <scope>NUCLEOTIDE SEQUENCE</scope>
    <source>
        <strain evidence="1">BAW_Kor-Di-RS1</strain>
        <tissue evidence="1">Whole-body</tissue>
    </source>
</reference>
<dbReference type="AlphaFoldDB" id="A0A835L8R7"/>
<dbReference type="EMBL" id="JACKWZ010000130">
    <property type="protein sequence ID" value="KAF9414559.1"/>
    <property type="molecule type" value="Genomic_DNA"/>
</dbReference>
<organism evidence="1 2">
    <name type="scientific">Spodoptera exigua</name>
    <name type="common">Beet armyworm</name>
    <name type="synonym">Noctua fulgens</name>
    <dbReference type="NCBI Taxonomy" id="7107"/>
    <lineage>
        <taxon>Eukaryota</taxon>
        <taxon>Metazoa</taxon>
        <taxon>Ecdysozoa</taxon>
        <taxon>Arthropoda</taxon>
        <taxon>Hexapoda</taxon>
        <taxon>Insecta</taxon>
        <taxon>Pterygota</taxon>
        <taxon>Neoptera</taxon>
        <taxon>Endopterygota</taxon>
        <taxon>Lepidoptera</taxon>
        <taxon>Glossata</taxon>
        <taxon>Ditrysia</taxon>
        <taxon>Noctuoidea</taxon>
        <taxon>Noctuidae</taxon>
        <taxon>Amphipyrinae</taxon>
        <taxon>Spodoptera</taxon>
    </lineage>
</organism>
<evidence type="ECO:0000313" key="1">
    <source>
        <dbReference type="EMBL" id="KAF9414559.1"/>
    </source>
</evidence>
<proteinExistence type="predicted"/>